<sequence>MQMKSATQVHIQVTQSLNLVEYEDLSIWNRTLLLIRNLQQTAKIPFMPPSMHKSEITSVRERVLAIERSQATENSIIRARYVPDVRGVNRYKHFHVVNSTVKQRRHDEQGLKEASELPQLSRSTRCRAPRHIVVDSDDNGVEKGRRNKKQILPQLGAFPTLPKTQKEKDICDYIEQQAKAALTSSDSLSSSTTTRSTHSGRKLHDHLSMSHQQQNTPRTFASLGGTKIETTENGATEGSIGIIKQDEGLYKESSLKVYSENEAKSDISTKETATQTVAEMYRGMITGSDWTLHPKVQYTTRIRRGNEI</sequence>
<accession>A0A016SUI2</accession>
<organism evidence="2 3">
    <name type="scientific">Ancylostoma ceylanicum</name>
    <dbReference type="NCBI Taxonomy" id="53326"/>
    <lineage>
        <taxon>Eukaryota</taxon>
        <taxon>Metazoa</taxon>
        <taxon>Ecdysozoa</taxon>
        <taxon>Nematoda</taxon>
        <taxon>Chromadorea</taxon>
        <taxon>Rhabditida</taxon>
        <taxon>Rhabditina</taxon>
        <taxon>Rhabditomorpha</taxon>
        <taxon>Strongyloidea</taxon>
        <taxon>Ancylostomatidae</taxon>
        <taxon>Ancylostomatinae</taxon>
        <taxon>Ancylostoma</taxon>
    </lineage>
</organism>
<dbReference type="EMBL" id="JARK01001508">
    <property type="protein sequence ID" value="EYB94393.1"/>
    <property type="molecule type" value="Genomic_DNA"/>
</dbReference>
<keyword evidence="3" id="KW-1185">Reference proteome</keyword>
<feature type="compositionally biased region" description="Low complexity" evidence="1">
    <location>
        <begin position="183"/>
        <end position="197"/>
    </location>
</feature>
<comment type="caution">
    <text evidence="2">The sequence shown here is derived from an EMBL/GenBank/DDBJ whole genome shotgun (WGS) entry which is preliminary data.</text>
</comment>
<reference evidence="3" key="1">
    <citation type="journal article" date="2015" name="Nat. Genet.">
        <title>The genome and transcriptome of the zoonotic hookworm Ancylostoma ceylanicum identify infection-specific gene families.</title>
        <authorList>
            <person name="Schwarz E.M."/>
            <person name="Hu Y."/>
            <person name="Antoshechkin I."/>
            <person name="Miller M.M."/>
            <person name="Sternberg P.W."/>
            <person name="Aroian R.V."/>
        </authorList>
    </citation>
    <scope>NUCLEOTIDE SEQUENCE</scope>
    <source>
        <strain evidence="3">HY135</strain>
    </source>
</reference>
<gene>
    <name evidence="2" type="primary">Acey_s0172.g365</name>
    <name evidence="2" type="ORF">Y032_0172g365</name>
</gene>
<dbReference type="OrthoDB" id="5853447at2759"/>
<proteinExistence type="predicted"/>
<dbReference type="Proteomes" id="UP000024635">
    <property type="component" value="Unassembled WGS sequence"/>
</dbReference>
<evidence type="ECO:0000313" key="3">
    <source>
        <dbReference type="Proteomes" id="UP000024635"/>
    </source>
</evidence>
<evidence type="ECO:0000256" key="1">
    <source>
        <dbReference type="SAM" id="MobiDB-lite"/>
    </source>
</evidence>
<feature type="compositionally biased region" description="Polar residues" evidence="1">
    <location>
        <begin position="209"/>
        <end position="219"/>
    </location>
</feature>
<name>A0A016SUI2_9BILA</name>
<protein>
    <submittedName>
        <fullName evidence="2">Uncharacterized protein</fullName>
    </submittedName>
</protein>
<feature type="region of interest" description="Disordered" evidence="1">
    <location>
        <begin position="182"/>
        <end position="233"/>
    </location>
</feature>
<dbReference type="AlphaFoldDB" id="A0A016SUI2"/>
<evidence type="ECO:0000313" key="2">
    <source>
        <dbReference type="EMBL" id="EYB94393.1"/>
    </source>
</evidence>